<dbReference type="EMBL" id="CAFBLQ010000001">
    <property type="protein sequence ID" value="CAB4856875.1"/>
    <property type="molecule type" value="Genomic_DNA"/>
</dbReference>
<keyword evidence="2" id="KW-0472">Membrane</keyword>
<accession>A0A6J7CIJ8</accession>
<evidence type="ECO:0000256" key="1">
    <source>
        <dbReference type="SAM" id="MobiDB-lite"/>
    </source>
</evidence>
<proteinExistence type="predicted"/>
<keyword evidence="2" id="KW-0812">Transmembrane</keyword>
<name>A0A6J7CIJ8_9ZZZZ</name>
<gene>
    <name evidence="3" type="ORF">UFOPK3423_00020</name>
</gene>
<organism evidence="3">
    <name type="scientific">freshwater metagenome</name>
    <dbReference type="NCBI Taxonomy" id="449393"/>
    <lineage>
        <taxon>unclassified sequences</taxon>
        <taxon>metagenomes</taxon>
        <taxon>ecological metagenomes</taxon>
    </lineage>
</organism>
<protein>
    <submittedName>
        <fullName evidence="3">Unannotated protein</fullName>
    </submittedName>
</protein>
<sequence>MSTDPAATPFNFDGPPAAPEAPATVERPPLGARPEILIGAAAASGFILAKILGRVRGR</sequence>
<feature type="transmembrane region" description="Helical" evidence="2">
    <location>
        <begin position="36"/>
        <end position="53"/>
    </location>
</feature>
<evidence type="ECO:0000256" key="2">
    <source>
        <dbReference type="SAM" id="Phobius"/>
    </source>
</evidence>
<evidence type="ECO:0000313" key="3">
    <source>
        <dbReference type="EMBL" id="CAB4856875.1"/>
    </source>
</evidence>
<reference evidence="3" key="1">
    <citation type="submission" date="2020-05" db="EMBL/GenBank/DDBJ databases">
        <authorList>
            <person name="Chiriac C."/>
            <person name="Salcher M."/>
            <person name="Ghai R."/>
            <person name="Kavagutti S V."/>
        </authorList>
    </citation>
    <scope>NUCLEOTIDE SEQUENCE</scope>
</reference>
<keyword evidence="2" id="KW-1133">Transmembrane helix</keyword>
<dbReference type="AlphaFoldDB" id="A0A6J7CIJ8"/>
<feature type="region of interest" description="Disordered" evidence="1">
    <location>
        <begin position="1"/>
        <end position="28"/>
    </location>
</feature>